<gene>
    <name evidence="4" type="ORF">E2R57_03875</name>
</gene>
<name>A0A4R5Y4Y7_9MICC</name>
<dbReference type="InterPro" id="IPR032710">
    <property type="entry name" value="NTF2-like_dom_sf"/>
</dbReference>
<dbReference type="RefSeq" id="WP_133346604.1">
    <property type="nucleotide sequence ID" value="NZ_SMZQ01000002.1"/>
</dbReference>
<evidence type="ECO:0000313" key="4">
    <source>
        <dbReference type="EMBL" id="TDL39630.1"/>
    </source>
</evidence>
<evidence type="ECO:0000256" key="3">
    <source>
        <dbReference type="SAM" id="MobiDB-lite"/>
    </source>
</evidence>
<dbReference type="SUPFAM" id="SSF54427">
    <property type="entry name" value="NTF2-like"/>
    <property type="match status" value="1"/>
</dbReference>
<proteinExistence type="inferred from homology"/>
<dbReference type="OrthoDB" id="8479735at2"/>
<reference evidence="4 5" key="1">
    <citation type="submission" date="2019-03" db="EMBL/GenBank/DDBJ databases">
        <title>Genome Sequencing and Assembly of Various Microbes Isolated from Partially Reclaimed Soil and Acid Mine Drainage (AMD) Site.</title>
        <authorList>
            <person name="Steinbock B."/>
            <person name="Bechtold R."/>
            <person name="Sevigny J.L."/>
            <person name="Thomas D."/>
            <person name="Cuthill L.R."/>
            <person name="Aveiro Johannsen E.J."/>
            <person name="Thomas K."/>
            <person name="Ghosh A."/>
        </authorList>
    </citation>
    <scope>NUCLEOTIDE SEQUENCE [LARGE SCALE GENOMIC DNA]</scope>
    <source>
        <strain evidence="4 5">S-A1</strain>
    </source>
</reference>
<dbReference type="Proteomes" id="UP000294621">
    <property type="component" value="Unassembled WGS sequence"/>
</dbReference>
<sequence>MFDPTRKELNRRTVERFFVTSGLERAALFAADGRKELPWTSMGHPIDMEGIREISYNFTRNRQIFTDWTWSGVEIFDTQYDDRFWAECDGRGVIRIDGHEPVNAANHYIMAFRLADGKIKEFREFCDPTQPSRNDAGEPVPTPPLGDWKPPAEWQTPAELLS</sequence>
<dbReference type="Pfam" id="PF03284">
    <property type="entry name" value="PHZA_PHZB"/>
    <property type="match status" value="1"/>
</dbReference>
<keyword evidence="2" id="KW-0045">Antibiotic biosynthesis</keyword>
<dbReference type="EMBL" id="SMZQ01000002">
    <property type="protein sequence ID" value="TDL39630.1"/>
    <property type="molecule type" value="Genomic_DNA"/>
</dbReference>
<dbReference type="AlphaFoldDB" id="A0A4R5Y4Y7"/>
<dbReference type="GO" id="GO:0017000">
    <property type="term" value="P:antibiotic biosynthetic process"/>
    <property type="evidence" value="ECO:0007669"/>
    <property type="project" value="UniProtKB-KW"/>
</dbReference>
<evidence type="ECO:0000313" key="5">
    <source>
        <dbReference type="Proteomes" id="UP000294621"/>
    </source>
</evidence>
<protein>
    <submittedName>
        <fullName evidence="4">Phenazine biosynthesis protein</fullName>
    </submittedName>
</protein>
<comment type="caution">
    <text evidence="4">The sequence shown here is derived from an EMBL/GenBank/DDBJ whole genome shotgun (WGS) entry which is preliminary data.</text>
</comment>
<evidence type="ECO:0000256" key="2">
    <source>
        <dbReference type="ARBA" id="ARBA00023194"/>
    </source>
</evidence>
<accession>A0A4R5Y4Y7</accession>
<comment type="similarity">
    <text evidence="1">Belongs to the PhzA/PhzB family.</text>
</comment>
<evidence type="ECO:0000256" key="1">
    <source>
        <dbReference type="ARBA" id="ARBA00009377"/>
    </source>
</evidence>
<organism evidence="4 5">
    <name type="scientific">Arthrobacter nitrophenolicus</name>
    <dbReference type="NCBI Taxonomy" id="683150"/>
    <lineage>
        <taxon>Bacteria</taxon>
        <taxon>Bacillati</taxon>
        <taxon>Actinomycetota</taxon>
        <taxon>Actinomycetes</taxon>
        <taxon>Micrococcales</taxon>
        <taxon>Micrococcaceae</taxon>
        <taxon>Arthrobacter</taxon>
    </lineage>
</organism>
<dbReference type="InterPro" id="IPR004964">
    <property type="entry name" value="PhzA_PhzB"/>
</dbReference>
<dbReference type="Gene3D" id="3.10.450.50">
    <property type="match status" value="1"/>
</dbReference>
<feature type="region of interest" description="Disordered" evidence="3">
    <location>
        <begin position="127"/>
        <end position="162"/>
    </location>
</feature>